<proteinExistence type="predicted"/>
<dbReference type="EMBL" id="BMQL01000004">
    <property type="protein sequence ID" value="GGR01164.1"/>
    <property type="molecule type" value="Genomic_DNA"/>
</dbReference>
<gene>
    <name evidence="2" type="ORF">GCM10008957_12620</name>
</gene>
<protein>
    <submittedName>
        <fullName evidence="2">Uncharacterized protein</fullName>
    </submittedName>
</protein>
<comment type="caution">
    <text evidence="2">The sequence shown here is derived from an EMBL/GenBank/DDBJ whole genome shotgun (WGS) entry which is preliminary data.</text>
</comment>
<feature type="signal peptide" evidence="1">
    <location>
        <begin position="1"/>
        <end position="20"/>
    </location>
</feature>
<evidence type="ECO:0000313" key="3">
    <source>
        <dbReference type="Proteomes" id="UP000603865"/>
    </source>
</evidence>
<evidence type="ECO:0000313" key="2">
    <source>
        <dbReference type="EMBL" id="GGR01164.1"/>
    </source>
</evidence>
<accession>A0A918C1M1</accession>
<sequence length="166" mass="18183">MLARRFTVLALILNFTVALAGTYDASPQNISIIRQNYVQVTQLAAKGQLLQVKRDFGCLGVSDSLRVLSKDKNGQVRKYTMQGGTDDSSVTISHYFGPDGRLSFALIEAGAVNGTQQEWRLYYGPAGNLLKLEEKTVHGPGYPFGPLWQQVVQFPEVAFDAPAPCS</sequence>
<keyword evidence="3" id="KW-1185">Reference proteome</keyword>
<reference evidence="2" key="2">
    <citation type="submission" date="2020-09" db="EMBL/GenBank/DDBJ databases">
        <authorList>
            <person name="Sun Q."/>
            <person name="Ohkuma M."/>
        </authorList>
    </citation>
    <scope>NUCLEOTIDE SEQUENCE</scope>
    <source>
        <strain evidence="2">JCM 31311</strain>
    </source>
</reference>
<name>A0A918C1M1_9DEIO</name>
<dbReference type="Proteomes" id="UP000603865">
    <property type="component" value="Unassembled WGS sequence"/>
</dbReference>
<feature type="chain" id="PRO_5036918557" evidence="1">
    <location>
        <begin position="21"/>
        <end position="166"/>
    </location>
</feature>
<dbReference type="RefSeq" id="WP_189088658.1">
    <property type="nucleotide sequence ID" value="NZ_BMQL01000004.1"/>
</dbReference>
<evidence type="ECO:0000256" key="1">
    <source>
        <dbReference type="SAM" id="SignalP"/>
    </source>
</evidence>
<dbReference type="AlphaFoldDB" id="A0A918C1M1"/>
<reference evidence="2" key="1">
    <citation type="journal article" date="2014" name="Int. J. Syst. Evol. Microbiol.">
        <title>Complete genome sequence of Corynebacterium casei LMG S-19264T (=DSM 44701T), isolated from a smear-ripened cheese.</title>
        <authorList>
            <consortium name="US DOE Joint Genome Institute (JGI-PGF)"/>
            <person name="Walter F."/>
            <person name="Albersmeier A."/>
            <person name="Kalinowski J."/>
            <person name="Ruckert C."/>
        </authorList>
    </citation>
    <scope>NUCLEOTIDE SEQUENCE</scope>
    <source>
        <strain evidence="2">JCM 31311</strain>
    </source>
</reference>
<keyword evidence="1" id="KW-0732">Signal</keyword>
<organism evidence="2 3">
    <name type="scientific">Deinococcus ruber</name>
    <dbReference type="NCBI Taxonomy" id="1848197"/>
    <lineage>
        <taxon>Bacteria</taxon>
        <taxon>Thermotogati</taxon>
        <taxon>Deinococcota</taxon>
        <taxon>Deinococci</taxon>
        <taxon>Deinococcales</taxon>
        <taxon>Deinococcaceae</taxon>
        <taxon>Deinococcus</taxon>
    </lineage>
</organism>